<dbReference type="Proteomes" id="UP000789342">
    <property type="component" value="Unassembled WGS sequence"/>
</dbReference>
<sequence length="155" mass="18195">GTEKYPRENEYSEYLSKHSGYGNAYTGLNNTNYYFEVDYRHLEGALDRFAQFFIAPLFDSSCTDREINAVDSENKKNQRNDGRRIYQLEKSVLSNPVHPYSQFGTGNLISLRENPLKEGLDIRDELIRWHDKHYTANYMKLVVLGRDSLDQLTQW</sequence>
<feature type="domain" description="Peptidase M16 N-terminal" evidence="7">
    <location>
        <begin position="1"/>
        <end position="93"/>
    </location>
</feature>
<feature type="non-terminal residue" evidence="9">
    <location>
        <position position="155"/>
    </location>
</feature>
<dbReference type="Gene3D" id="3.30.830.10">
    <property type="entry name" value="Metalloenzyme, LuxS/M16 peptidase-like"/>
    <property type="match status" value="1"/>
</dbReference>
<gene>
    <name evidence="9" type="ORF">AMORRO_LOCUS17141</name>
</gene>
<keyword evidence="6" id="KW-0482">Metalloprotease</keyword>
<reference evidence="9" key="1">
    <citation type="submission" date="2021-06" db="EMBL/GenBank/DDBJ databases">
        <authorList>
            <person name="Kallberg Y."/>
            <person name="Tangrot J."/>
            <person name="Rosling A."/>
        </authorList>
    </citation>
    <scope>NUCLEOTIDE SEQUENCE</scope>
    <source>
        <strain evidence="9">CL551</strain>
    </source>
</reference>
<evidence type="ECO:0000313" key="9">
    <source>
        <dbReference type="EMBL" id="CAG8778831.1"/>
    </source>
</evidence>
<dbReference type="PANTHER" id="PTHR43690">
    <property type="entry name" value="NARDILYSIN"/>
    <property type="match status" value="1"/>
</dbReference>
<evidence type="ECO:0000256" key="1">
    <source>
        <dbReference type="ARBA" id="ARBA00007261"/>
    </source>
</evidence>
<dbReference type="GO" id="GO:0051603">
    <property type="term" value="P:proteolysis involved in protein catabolic process"/>
    <property type="evidence" value="ECO:0007669"/>
    <property type="project" value="TreeGrafter"/>
</dbReference>
<evidence type="ECO:0000256" key="3">
    <source>
        <dbReference type="ARBA" id="ARBA00022723"/>
    </source>
</evidence>
<organism evidence="9 10">
    <name type="scientific">Acaulospora morrowiae</name>
    <dbReference type="NCBI Taxonomy" id="94023"/>
    <lineage>
        <taxon>Eukaryota</taxon>
        <taxon>Fungi</taxon>
        <taxon>Fungi incertae sedis</taxon>
        <taxon>Mucoromycota</taxon>
        <taxon>Glomeromycotina</taxon>
        <taxon>Glomeromycetes</taxon>
        <taxon>Diversisporales</taxon>
        <taxon>Acaulosporaceae</taxon>
        <taxon>Acaulospora</taxon>
    </lineage>
</organism>
<dbReference type="GO" id="GO:0005739">
    <property type="term" value="C:mitochondrion"/>
    <property type="evidence" value="ECO:0007669"/>
    <property type="project" value="TreeGrafter"/>
</dbReference>
<keyword evidence="10" id="KW-1185">Reference proteome</keyword>
<evidence type="ECO:0000313" key="10">
    <source>
        <dbReference type="Proteomes" id="UP000789342"/>
    </source>
</evidence>
<evidence type="ECO:0000256" key="4">
    <source>
        <dbReference type="ARBA" id="ARBA00022801"/>
    </source>
</evidence>
<dbReference type="InterPro" id="IPR011765">
    <property type="entry name" value="Pept_M16_N"/>
</dbReference>
<dbReference type="InterPro" id="IPR050626">
    <property type="entry name" value="Peptidase_M16"/>
</dbReference>
<dbReference type="PANTHER" id="PTHR43690:SF18">
    <property type="entry name" value="INSULIN-DEGRADING ENZYME-RELATED"/>
    <property type="match status" value="1"/>
</dbReference>
<evidence type="ECO:0000259" key="8">
    <source>
        <dbReference type="Pfam" id="PF05193"/>
    </source>
</evidence>
<evidence type="ECO:0000256" key="5">
    <source>
        <dbReference type="ARBA" id="ARBA00022833"/>
    </source>
</evidence>
<comment type="similarity">
    <text evidence="1">Belongs to the peptidase M16 family.</text>
</comment>
<dbReference type="GO" id="GO:0043171">
    <property type="term" value="P:peptide catabolic process"/>
    <property type="evidence" value="ECO:0007669"/>
    <property type="project" value="TreeGrafter"/>
</dbReference>
<name>A0A9N9JEV6_9GLOM</name>
<dbReference type="Pfam" id="PF00675">
    <property type="entry name" value="Peptidase_M16"/>
    <property type="match status" value="1"/>
</dbReference>
<dbReference type="Pfam" id="PF05193">
    <property type="entry name" value="Peptidase_M16_C"/>
    <property type="match status" value="1"/>
</dbReference>
<feature type="domain" description="Peptidase M16 C-terminal" evidence="8">
    <location>
        <begin position="123"/>
        <end position="155"/>
    </location>
</feature>
<comment type="caution">
    <text evidence="9">The sequence shown here is derived from an EMBL/GenBank/DDBJ whole genome shotgun (WGS) entry which is preliminary data.</text>
</comment>
<dbReference type="InterPro" id="IPR007863">
    <property type="entry name" value="Peptidase_M16_C"/>
</dbReference>
<dbReference type="EMBL" id="CAJVPV010051105">
    <property type="protein sequence ID" value="CAG8778831.1"/>
    <property type="molecule type" value="Genomic_DNA"/>
</dbReference>
<evidence type="ECO:0000256" key="6">
    <source>
        <dbReference type="ARBA" id="ARBA00023049"/>
    </source>
</evidence>
<keyword evidence="4" id="KW-0378">Hydrolase</keyword>
<evidence type="ECO:0000256" key="2">
    <source>
        <dbReference type="ARBA" id="ARBA00022670"/>
    </source>
</evidence>
<proteinExistence type="inferred from homology"/>
<dbReference type="InterPro" id="IPR011249">
    <property type="entry name" value="Metalloenz_LuxS/M16"/>
</dbReference>
<keyword evidence="5" id="KW-0862">Zinc</keyword>
<keyword evidence="3" id="KW-0479">Metal-binding</keyword>
<feature type="non-terminal residue" evidence="9">
    <location>
        <position position="1"/>
    </location>
</feature>
<dbReference type="AlphaFoldDB" id="A0A9N9JEV6"/>
<dbReference type="OrthoDB" id="952271at2759"/>
<dbReference type="GO" id="GO:0005829">
    <property type="term" value="C:cytosol"/>
    <property type="evidence" value="ECO:0007669"/>
    <property type="project" value="TreeGrafter"/>
</dbReference>
<keyword evidence="2" id="KW-0645">Protease</keyword>
<dbReference type="SUPFAM" id="SSF63411">
    <property type="entry name" value="LuxS/MPP-like metallohydrolase"/>
    <property type="match status" value="1"/>
</dbReference>
<accession>A0A9N9JEV6</accession>
<evidence type="ECO:0000259" key="7">
    <source>
        <dbReference type="Pfam" id="PF00675"/>
    </source>
</evidence>
<protein>
    <submittedName>
        <fullName evidence="9">14072_t:CDS:1</fullName>
    </submittedName>
</protein>
<dbReference type="GO" id="GO:0004222">
    <property type="term" value="F:metalloendopeptidase activity"/>
    <property type="evidence" value="ECO:0007669"/>
    <property type="project" value="TreeGrafter"/>
</dbReference>
<dbReference type="GO" id="GO:0046872">
    <property type="term" value="F:metal ion binding"/>
    <property type="evidence" value="ECO:0007669"/>
    <property type="project" value="UniProtKB-KW"/>
</dbReference>